<dbReference type="SMART" id="SM00220">
    <property type="entry name" value="S_TKc"/>
    <property type="match status" value="1"/>
</dbReference>
<comment type="caution">
    <text evidence="2">The sequence shown here is derived from an EMBL/GenBank/DDBJ whole genome shotgun (WGS) entry which is preliminary data.</text>
</comment>
<dbReference type="EMBL" id="SGPM01000488">
    <property type="protein sequence ID" value="THH20523.1"/>
    <property type="molecule type" value="Genomic_DNA"/>
</dbReference>
<name>A0A4V3XG96_9APHY</name>
<dbReference type="InterPro" id="IPR000719">
    <property type="entry name" value="Prot_kinase_dom"/>
</dbReference>
<dbReference type="Gene3D" id="1.10.510.10">
    <property type="entry name" value="Transferase(Phosphotransferase) domain 1"/>
    <property type="match status" value="1"/>
</dbReference>
<sequence>MSLEGDIVMDAIQIKTNCRVTIKVVPAATEEIKIGLLEVLPDPLSSSDVLLVMPYLRLFNDPPFEAIDEVVDFVRQTLEGLCFIHSQGVAHRDCFTRNIMMDGRPLFPEDHHPVDTQFSLDGSRYARQLSRSDNPVKYYFIDFGMSSYFREGDSPYVLGAKGADQSAPELSNHTPYNAYMLDVYVLGHVYEISFLQVYLGLDFLQPLIFAMTDRQPERRPTAEAALRMFYDIRRSLNPSLLRWRLRKRNESVPERVVYDTVSAAKAGFNIVRRGFMG</sequence>
<gene>
    <name evidence="2" type="ORF">EUX98_g8567</name>
</gene>
<dbReference type="GO" id="GO:0044773">
    <property type="term" value="P:mitotic DNA damage checkpoint signaling"/>
    <property type="evidence" value="ECO:0007669"/>
    <property type="project" value="TreeGrafter"/>
</dbReference>
<dbReference type="GO" id="GO:0004674">
    <property type="term" value="F:protein serine/threonine kinase activity"/>
    <property type="evidence" value="ECO:0007669"/>
    <property type="project" value="TreeGrafter"/>
</dbReference>
<dbReference type="InterPro" id="IPR011009">
    <property type="entry name" value="Kinase-like_dom_sf"/>
</dbReference>
<proteinExistence type="predicted"/>
<dbReference type="Proteomes" id="UP000308730">
    <property type="component" value="Unassembled WGS sequence"/>
</dbReference>
<dbReference type="PANTHER" id="PTHR44167">
    <property type="entry name" value="OVARIAN-SPECIFIC SERINE/THREONINE-PROTEIN KINASE LOK-RELATED"/>
    <property type="match status" value="1"/>
</dbReference>
<dbReference type="PANTHER" id="PTHR44167:SF30">
    <property type="entry name" value="PHOSPHORYLASE KINASE"/>
    <property type="match status" value="1"/>
</dbReference>
<evidence type="ECO:0000313" key="2">
    <source>
        <dbReference type="EMBL" id="THH20523.1"/>
    </source>
</evidence>
<feature type="domain" description="Protein kinase" evidence="1">
    <location>
        <begin position="1"/>
        <end position="277"/>
    </location>
</feature>
<protein>
    <recommendedName>
        <fullName evidence="1">Protein kinase domain-containing protein</fullName>
    </recommendedName>
</protein>
<dbReference type="GO" id="GO:0005634">
    <property type="term" value="C:nucleus"/>
    <property type="evidence" value="ECO:0007669"/>
    <property type="project" value="TreeGrafter"/>
</dbReference>
<evidence type="ECO:0000313" key="3">
    <source>
        <dbReference type="Proteomes" id="UP000308730"/>
    </source>
</evidence>
<reference evidence="2 3" key="1">
    <citation type="submission" date="2019-02" db="EMBL/GenBank/DDBJ databases">
        <title>Genome sequencing of the rare red list fungi Antrodiella citrinella (Flaviporus citrinellus).</title>
        <authorList>
            <person name="Buettner E."/>
            <person name="Kellner H."/>
        </authorList>
    </citation>
    <scope>NUCLEOTIDE SEQUENCE [LARGE SCALE GENOMIC DNA]</scope>
    <source>
        <strain evidence="2 3">DSM 108506</strain>
    </source>
</reference>
<keyword evidence="3" id="KW-1185">Reference proteome</keyword>
<organism evidence="2 3">
    <name type="scientific">Antrodiella citrinella</name>
    <dbReference type="NCBI Taxonomy" id="2447956"/>
    <lineage>
        <taxon>Eukaryota</taxon>
        <taxon>Fungi</taxon>
        <taxon>Dikarya</taxon>
        <taxon>Basidiomycota</taxon>
        <taxon>Agaricomycotina</taxon>
        <taxon>Agaricomycetes</taxon>
        <taxon>Polyporales</taxon>
        <taxon>Steccherinaceae</taxon>
        <taxon>Antrodiella</taxon>
    </lineage>
</organism>
<dbReference type="Pfam" id="PF00069">
    <property type="entry name" value="Pkinase"/>
    <property type="match status" value="1"/>
</dbReference>
<dbReference type="AlphaFoldDB" id="A0A4V3XG96"/>
<dbReference type="SUPFAM" id="SSF56112">
    <property type="entry name" value="Protein kinase-like (PK-like)"/>
    <property type="match status" value="1"/>
</dbReference>
<accession>A0A4V3XG96</accession>
<dbReference type="OrthoDB" id="5987198at2759"/>
<dbReference type="GO" id="GO:0005524">
    <property type="term" value="F:ATP binding"/>
    <property type="evidence" value="ECO:0007669"/>
    <property type="project" value="InterPro"/>
</dbReference>
<evidence type="ECO:0000259" key="1">
    <source>
        <dbReference type="PROSITE" id="PS50011"/>
    </source>
</evidence>
<dbReference type="PROSITE" id="PS50011">
    <property type="entry name" value="PROTEIN_KINASE_DOM"/>
    <property type="match status" value="1"/>
</dbReference>